<evidence type="ECO:0000256" key="5">
    <source>
        <dbReference type="ARBA" id="ARBA00022692"/>
    </source>
</evidence>
<evidence type="ECO:0000259" key="14">
    <source>
        <dbReference type="Pfam" id="PF03958"/>
    </source>
</evidence>
<keyword evidence="7" id="KW-0653">Protein transport</keyword>
<keyword evidence="6 12" id="KW-0732">Signal</keyword>
<dbReference type="InterPro" id="IPR049371">
    <property type="entry name" value="GspD-like_N0"/>
</dbReference>
<dbReference type="InterPro" id="IPR001775">
    <property type="entry name" value="GspD/PilQ"/>
</dbReference>
<dbReference type="GO" id="GO:0009279">
    <property type="term" value="C:cell outer membrane"/>
    <property type="evidence" value="ECO:0007669"/>
    <property type="project" value="UniProtKB-SubCell"/>
</dbReference>
<comment type="subcellular location">
    <subcellularLocation>
        <location evidence="1 10">Cell outer membrane</location>
    </subcellularLocation>
</comment>
<feature type="signal peptide" evidence="12">
    <location>
        <begin position="1"/>
        <end position="31"/>
    </location>
</feature>
<dbReference type="PANTHER" id="PTHR30332:SF24">
    <property type="entry name" value="SECRETIN GSPD-RELATED"/>
    <property type="match status" value="1"/>
</dbReference>
<dbReference type="InterPro" id="IPR005644">
    <property type="entry name" value="NolW-like"/>
</dbReference>
<dbReference type="Pfam" id="PF00263">
    <property type="entry name" value="Secretin"/>
    <property type="match status" value="1"/>
</dbReference>
<evidence type="ECO:0000313" key="16">
    <source>
        <dbReference type="EMBL" id="PWQ98598.1"/>
    </source>
</evidence>
<evidence type="ECO:0000256" key="12">
    <source>
        <dbReference type="SAM" id="SignalP"/>
    </source>
</evidence>
<dbReference type="GO" id="GO:0015628">
    <property type="term" value="P:protein secretion by the type II secretion system"/>
    <property type="evidence" value="ECO:0007669"/>
    <property type="project" value="InterPro"/>
</dbReference>
<proteinExistence type="inferred from homology"/>
<feature type="compositionally biased region" description="Polar residues" evidence="11">
    <location>
        <begin position="689"/>
        <end position="698"/>
    </location>
</feature>
<evidence type="ECO:0000256" key="8">
    <source>
        <dbReference type="ARBA" id="ARBA00023136"/>
    </source>
</evidence>
<dbReference type="PRINTS" id="PR00811">
    <property type="entry name" value="BCTERIALGSPD"/>
</dbReference>
<gene>
    <name evidence="16" type="primary">gspD</name>
    <name evidence="16" type="ORF">DKW60_07615</name>
</gene>
<dbReference type="AlphaFoldDB" id="A0A317CJ65"/>
<feature type="compositionally biased region" description="Polar residues" evidence="11">
    <location>
        <begin position="622"/>
        <end position="631"/>
    </location>
</feature>
<keyword evidence="9" id="KW-0998">Cell outer membrane</keyword>
<feature type="compositionally biased region" description="Basic and acidic residues" evidence="11">
    <location>
        <begin position="699"/>
        <end position="713"/>
    </location>
</feature>
<name>A0A317CJ65_9GAMM</name>
<evidence type="ECO:0000259" key="13">
    <source>
        <dbReference type="Pfam" id="PF00263"/>
    </source>
</evidence>
<evidence type="ECO:0000256" key="9">
    <source>
        <dbReference type="ARBA" id="ARBA00023237"/>
    </source>
</evidence>
<dbReference type="InterPro" id="IPR004846">
    <property type="entry name" value="T2SS/T3SS_dom"/>
</dbReference>
<dbReference type="GO" id="GO:0015627">
    <property type="term" value="C:type II protein secretion system complex"/>
    <property type="evidence" value="ECO:0007669"/>
    <property type="project" value="InterPro"/>
</dbReference>
<evidence type="ECO:0000313" key="17">
    <source>
        <dbReference type="Proteomes" id="UP000245539"/>
    </source>
</evidence>
<accession>A0A317CJ65</accession>
<dbReference type="Proteomes" id="UP000245539">
    <property type="component" value="Unassembled WGS sequence"/>
</dbReference>
<dbReference type="InterPro" id="IPR050810">
    <property type="entry name" value="Bact_Secretion_Sys_Channel"/>
</dbReference>
<reference evidence="16 17" key="1">
    <citation type="submission" date="2018-05" db="EMBL/GenBank/DDBJ databases">
        <title>Leucothrix arctica sp. nov., isolated from Arctic seawater.</title>
        <authorList>
            <person name="Choi A."/>
            <person name="Baek K."/>
        </authorList>
    </citation>
    <scope>NUCLEOTIDE SEQUENCE [LARGE SCALE GENOMIC DNA]</scope>
    <source>
        <strain evidence="16 17">JCM 18388</strain>
    </source>
</reference>
<dbReference type="InterPro" id="IPR038591">
    <property type="entry name" value="NolW-like_sf"/>
</dbReference>
<evidence type="ECO:0000256" key="4">
    <source>
        <dbReference type="ARBA" id="ARBA00022452"/>
    </source>
</evidence>
<feature type="domain" description="NolW-like" evidence="14">
    <location>
        <begin position="281"/>
        <end position="359"/>
    </location>
</feature>
<evidence type="ECO:0000256" key="6">
    <source>
        <dbReference type="ARBA" id="ARBA00022729"/>
    </source>
</evidence>
<dbReference type="Gene3D" id="3.30.1370.120">
    <property type="match status" value="3"/>
</dbReference>
<feature type="compositionally biased region" description="Polar residues" evidence="11">
    <location>
        <begin position="665"/>
        <end position="674"/>
    </location>
</feature>
<comment type="caution">
    <text evidence="16">The sequence shown here is derived from an EMBL/GenBank/DDBJ whole genome shotgun (WGS) entry which is preliminary data.</text>
</comment>
<evidence type="ECO:0000256" key="3">
    <source>
        <dbReference type="ARBA" id="ARBA00022448"/>
    </source>
</evidence>
<dbReference type="OrthoDB" id="9775455at2"/>
<feature type="compositionally biased region" description="Basic and acidic residues" evidence="11">
    <location>
        <begin position="720"/>
        <end position="729"/>
    </location>
</feature>
<evidence type="ECO:0000256" key="2">
    <source>
        <dbReference type="ARBA" id="ARBA00006980"/>
    </source>
</evidence>
<feature type="region of interest" description="Disordered" evidence="11">
    <location>
        <begin position="665"/>
        <end position="739"/>
    </location>
</feature>
<dbReference type="RefSeq" id="WP_109837064.1">
    <property type="nucleotide sequence ID" value="NZ_QGKM01000015.1"/>
</dbReference>
<dbReference type="PANTHER" id="PTHR30332">
    <property type="entry name" value="PROBABLE GENERAL SECRETION PATHWAY PROTEIN D"/>
    <property type="match status" value="1"/>
</dbReference>
<keyword evidence="4" id="KW-1134">Transmembrane beta strand</keyword>
<keyword evidence="3 10" id="KW-0813">Transport</keyword>
<dbReference type="InterPro" id="IPR013356">
    <property type="entry name" value="T2SS_GspD"/>
</dbReference>
<dbReference type="EMBL" id="QGKM01000015">
    <property type="protein sequence ID" value="PWQ98598.1"/>
    <property type="molecule type" value="Genomic_DNA"/>
</dbReference>
<protein>
    <submittedName>
        <fullName evidence="16">Type II secretion system protein GspD</fullName>
    </submittedName>
</protein>
<keyword evidence="17" id="KW-1185">Reference proteome</keyword>
<feature type="domain" description="Type II/III secretion system secretin-like" evidence="13">
    <location>
        <begin position="438"/>
        <end position="601"/>
    </location>
</feature>
<feature type="domain" description="NolW-like" evidence="14">
    <location>
        <begin position="207"/>
        <end position="273"/>
    </location>
</feature>
<feature type="domain" description="GspD-like N0" evidence="15">
    <location>
        <begin position="36"/>
        <end position="106"/>
    </location>
</feature>
<feature type="chain" id="PRO_5016340829" evidence="12">
    <location>
        <begin position="32"/>
        <end position="759"/>
    </location>
</feature>
<dbReference type="Pfam" id="PF03958">
    <property type="entry name" value="Secretin_N"/>
    <property type="match status" value="3"/>
</dbReference>
<organism evidence="16 17">
    <name type="scientific">Leucothrix pacifica</name>
    <dbReference type="NCBI Taxonomy" id="1247513"/>
    <lineage>
        <taxon>Bacteria</taxon>
        <taxon>Pseudomonadati</taxon>
        <taxon>Pseudomonadota</taxon>
        <taxon>Gammaproteobacteria</taxon>
        <taxon>Thiotrichales</taxon>
        <taxon>Thiotrichaceae</taxon>
        <taxon>Leucothrix</taxon>
    </lineage>
</organism>
<keyword evidence="8" id="KW-0472">Membrane</keyword>
<comment type="similarity">
    <text evidence="2">Belongs to the bacterial secretin family. GSP D subfamily.</text>
</comment>
<feature type="domain" description="NolW-like" evidence="14">
    <location>
        <begin position="143"/>
        <end position="202"/>
    </location>
</feature>
<evidence type="ECO:0000256" key="11">
    <source>
        <dbReference type="SAM" id="MobiDB-lite"/>
    </source>
</evidence>
<evidence type="ECO:0000256" key="7">
    <source>
        <dbReference type="ARBA" id="ARBA00022927"/>
    </source>
</evidence>
<evidence type="ECO:0000256" key="10">
    <source>
        <dbReference type="RuleBase" id="RU004004"/>
    </source>
</evidence>
<evidence type="ECO:0000256" key="1">
    <source>
        <dbReference type="ARBA" id="ARBA00004442"/>
    </source>
</evidence>
<keyword evidence="5" id="KW-0812">Transmembrane</keyword>
<evidence type="ECO:0000259" key="15">
    <source>
        <dbReference type="Pfam" id="PF21305"/>
    </source>
</evidence>
<dbReference type="NCBIfam" id="TIGR02517">
    <property type="entry name" value="type_II_gspD"/>
    <property type="match status" value="1"/>
</dbReference>
<feature type="region of interest" description="Disordered" evidence="11">
    <location>
        <begin position="622"/>
        <end position="646"/>
    </location>
</feature>
<dbReference type="Pfam" id="PF21305">
    <property type="entry name" value="type_II_gspD_N0"/>
    <property type="match status" value="1"/>
</dbReference>
<sequence length="759" mass="82904">MISEFKTYKSGLKVITLSAAFFLGSATTCFAAGYNLNLRDADLQALVTTISAATGKNFVLDKQVRGQKVTIITGSEIDEDKLYATFLSVLQMHGLSAIDSDGIIKIIPANKGKYQSVPVIKDPTGIPEIDRKTKKKEPDALYTKVIKASHVPVANMVPILRPMISPTGHLQGYPPSNSIVVTDTAANISKVTDLVRNMDRPDEDEMEVVTLRFASAVELVKTIQGLQGAATQKGAVAKYKVSPDVRTNSVLVSGSKSGRSQVKDIIRRLDRPKIKTEEESTRVVYLRYAKAEDLAKVLQSTTANAVSAKASAEGGAGTQKAKVTISADASTNTLVITAEPEVHRNILEVVKRLDIRRAQVMVEAVIAEVSMDLSKELGMQIGAYDATGGSPLVSTSFSGSSFSLANIVSGALPTGTGMLLGIGGGSEGNTQWGAVMNALASDAATNILSTPTIVTMDNVEANMVVGQNVPFVTGTTTNDTNTNPFQTIERQDIGITLKVTPQINSGRSIMLKLEQEVSSLAASSASASDLITNKRSFSTQVMVEDGQMLVIGGLIEDTFRDTEQKVPILGDLPFIGKAFRNTVTEKSKQNLMVFIHPMIMRDVLTADSFTMQKYNDLRGAQMQSRVNQRGSGSRMAAEFPNDPNVLLTENPSIIRQEQLQRHIQVNQQQANTQTHRYDTNAPARPSRPLTVQQRQQIAKQREAQQKHQNEMKRRQARQAEQARREEIQRRRNQVLQRDRELKLLHQQKLNGQNGNRGTY</sequence>